<dbReference type="EMBL" id="BK014881">
    <property type="protein sequence ID" value="DAD80215.1"/>
    <property type="molecule type" value="Genomic_DNA"/>
</dbReference>
<sequence>MKQYILNAKNSLGEVDSHIEDYRTEERMEQRFSRIKEVFRSSPQTEVLEEGDRYFKVKTGRVVFEYYITEREI</sequence>
<name>A0A8S5MDQ8_9CAUD</name>
<organism evidence="1">
    <name type="scientific">Siphoviridae sp. cttxG5</name>
    <dbReference type="NCBI Taxonomy" id="2826498"/>
    <lineage>
        <taxon>Viruses</taxon>
        <taxon>Duplodnaviria</taxon>
        <taxon>Heunggongvirae</taxon>
        <taxon>Uroviricota</taxon>
        <taxon>Caudoviricetes</taxon>
    </lineage>
</organism>
<reference evidence="1" key="1">
    <citation type="journal article" date="2021" name="Proc. Natl. Acad. Sci. U.S.A.">
        <title>A Catalog of Tens of Thousands of Viruses from Human Metagenomes Reveals Hidden Associations with Chronic Diseases.</title>
        <authorList>
            <person name="Tisza M.J."/>
            <person name="Buck C.B."/>
        </authorList>
    </citation>
    <scope>NUCLEOTIDE SEQUENCE</scope>
    <source>
        <strain evidence="1">CttxG5</strain>
    </source>
</reference>
<evidence type="ECO:0000313" key="1">
    <source>
        <dbReference type="EMBL" id="DAD80215.1"/>
    </source>
</evidence>
<accession>A0A8S5MDQ8</accession>
<protein>
    <submittedName>
        <fullName evidence="1">Uncharacterized protein</fullName>
    </submittedName>
</protein>
<proteinExistence type="predicted"/>